<organism evidence="5 6">
    <name type="scientific">Phytophthora infestans</name>
    <name type="common">Potato late blight agent</name>
    <name type="synonym">Botrytis infestans</name>
    <dbReference type="NCBI Taxonomy" id="4787"/>
    <lineage>
        <taxon>Eukaryota</taxon>
        <taxon>Sar</taxon>
        <taxon>Stramenopiles</taxon>
        <taxon>Oomycota</taxon>
        <taxon>Peronosporomycetes</taxon>
        <taxon>Peronosporales</taxon>
        <taxon>Peronosporaceae</taxon>
        <taxon>Phytophthora</taxon>
    </lineage>
</organism>
<comment type="caution">
    <text evidence="5">The sequence shown here is derived from an EMBL/GenBank/DDBJ whole genome shotgun (WGS) entry which is preliminary data.</text>
</comment>
<feature type="transmembrane region" description="Helical" evidence="3">
    <location>
        <begin position="33"/>
        <end position="55"/>
    </location>
</feature>
<dbReference type="InterPro" id="IPR003653">
    <property type="entry name" value="Peptidase_C48_C"/>
</dbReference>
<keyword evidence="3" id="KW-1133">Transmembrane helix</keyword>
<evidence type="ECO:0000256" key="3">
    <source>
        <dbReference type="SAM" id="Phobius"/>
    </source>
</evidence>
<sequence>MRRYLKAEVFPLLPKLKSPKRYRFQRAEGIPQLDNYSCGIFVLMFLEIVFTVVSWTELKERLDP</sequence>
<evidence type="ECO:0000259" key="4">
    <source>
        <dbReference type="Pfam" id="PF02902"/>
    </source>
</evidence>
<evidence type="ECO:0000256" key="1">
    <source>
        <dbReference type="ARBA" id="ARBA00022670"/>
    </source>
</evidence>
<dbReference type="AlphaFoldDB" id="A0A8S9TMJ7"/>
<reference evidence="5" key="1">
    <citation type="submission" date="2020-03" db="EMBL/GenBank/DDBJ databases">
        <title>Hybrid Assembly of Korean Phytophthora infestans isolates.</title>
        <authorList>
            <person name="Prokchorchik M."/>
            <person name="Lee Y."/>
            <person name="Seo J."/>
            <person name="Cho J.-H."/>
            <person name="Park Y.-E."/>
            <person name="Jang D.-C."/>
            <person name="Im J.-S."/>
            <person name="Choi J.-G."/>
            <person name="Park H.-J."/>
            <person name="Lee G.-B."/>
            <person name="Lee Y.-G."/>
            <person name="Hong S.-Y."/>
            <person name="Cho K."/>
            <person name="Sohn K.H."/>
        </authorList>
    </citation>
    <scope>NUCLEOTIDE SEQUENCE</scope>
    <source>
        <strain evidence="5">KR_2_A2</strain>
    </source>
</reference>
<dbReference type="GO" id="GO:0008234">
    <property type="term" value="F:cysteine-type peptidase activity"/>
    <property type="evidence" value="ECO:0007669"/>
    <property type="project" value="InterPro"/>
</dbReference>
<keyword evidence="3" id="KW-0472">Membrane</keyword>
<accession>A0A8S9TMJ7</accession>
<keyword evidence="3" id="KW-0812">Transmembrane</keyword>
<name>A0A8S9TMJ7_PHYIN</name>
<protein>
    <submittedName>
        <fullName evidence="5">Ulp1 protease family C-terminal catalytic domain-containing protein</fullName>
    </submittedName>
</protein>
<evidence type="ECO:0000313" key="6">
    <source>
        <dbReference type="Proteomes" id="UP000704712"/>
    </source>
</evidence>
<dbReference type="Proteomes" id="UP000704712">
    <property type="component" value="Unassembled WGS sequence"/>
</dbReference>
<evidence type="ECO:0000313" key="5">
    <source>
        <dbReference type="EMBL" id="KAF4127939.1"/>
    </source>
</evidence>
<dbReference type="EMBL" id="JAACNO010003203">
    <property type="protein sequence ID" value="KAF4127939.1"/>
    <property type="molecule type" value="Genomic_DNA"/>
</dbReference>
<dbReference type="Pfam" id="PF02902">
    <property type="entry name" value="Peptidase_C48"/>
    <property type="match status" value="1"/>
</dbReference>
<gene>
    <name evidence="5" type="ORF">GN958_ATG22767</name>
</gene>
<feature type="domain" description="Ubiquitin-like protease family profile" evidence="4">
    <location>
        <begin position="1"/>
        <end position="55"/>
    </location>
</feature>
<keyword evidence="1 5" id="KW-0645">Protease</keyword>
<dbReference type="GO" id="GO:0006508">
    <property type="term" value="P:proteolysis"/>
    <property type="evidence" value="ECO:0007669"/>
    <property type="project" value="UniProtKB-KW"/>
</dbReference>
<proteinExistence type="predicted"/>
<keyword evidence="2" id="KW-0378">Hydrolase</keyword>
<evidence type="ECO:0000256" key="2">
    <source>
        <dbReference type="ARBA" id="ARBA00022801"/>
    </source>
</evidence>